<dbReference type="PANTHER" id="PTHR33527:SF28">
    <property type="entry name" value="GB|AAD43168.1"/>
    <property type="match status" value="1"/>
</dbReference>
<dbReference type="EMBL" id="PJQY01001813">
    <property type="protein sequence ID" value="PQP99413.1"/>
    <property type="molecule type" value="Genomic_DNA"/>
</dbReference>
<reference evidence="1 2" key="1">
    <citation type="submission" date="2018-02" db="EMBL/GenBank/DDBJ databases">
        <title>Draft genome of wild Prunus yedoensis var. nudiflora.</title>
        <authorList>
            <person name="Baek S."/>
            <person name="Kim J.-H."/>
            <person name="Choi K."/>
            <person name="Kim G.-B."/>
            <person name="Cho A."/>
            <person name="Jang H."/>
            <person name="Shin C.-H."/>
            <person name="Yu H.-J."/>
            <person name="Mun J.-H."/>
        </authorList>
    </citation>
    <scope>NUCLEOTIDE SEQUENCE [LARGE SCALE GENOMIC DNA]</scope>
    <source>
        <strain evidence="2">cv. Jeju island</strain>
        <tissue evidence="1">Leaf</tissue>
    </source>
</reference>
<sequence>MALWMWLEHAAKEYNFVNKLCVTLPNILLNGIADESVMALKCIQQDIFHVDITNRNQDIPLFNALTKTCATLEFFHQNRLDIVRGVTKLFNEVCMRAFDDLFLNHNQTQLNK</sequence>
<evidence type="ECO:0000313" key="1">
    <source>
        <dbReference type="EMBL" id="PQP99413.1"/>
    </source>
</evidence>
<organism evidence="1 2">
    <name type="scientific">Prunus yedoensis var. nudiflora</name>
    <dbReference type="NCBI Taxonomy" id="2094558"/>
    <lineage>
        <taxon>Eukaryota</taxon>
        <taxon>Viridiplantae</taxon>
        <taxon>Streptophyta</taxon>
        <taxon>Embryophyta</taxon>
        <taxon>Tracheophyta</taxon>
        <taxon>Spermatophyta</taxon>
        <taxon>Magnoliopsida</taxon>
        <taxon>eudicotyledons</taxon>
        <taxon>Gunneridae</taxon>
        <taxon>Pentapetalae</taxon>
        <taxon>rosids</taxon>
        <taxon>fabids</taxon>
        <taxon>Rosales</taxon>
        <taxon>Rosaceae</taxon>
        <taxon>Amygdaloideae</taxon>
        <taxon>Amygdaleae</taxon>
        <taxon>Prunus</taxon>
    </lineage>
</organism>
<comment type="caution">
    <text evidence="1">The sequence shown here is derived from an EMBL/GenBank/DDBJ whole genome shotgun (WGS) entry which is preliminary data.</text>
</comment>
<accession>A0A314Y638</accession>
<name>A0A314Y638_PRUYE</name>
<protein>
    <submittedName>
        <fullName evidence="1">Uncharacterized protein</fullName>
    </submittedName>
</protein>
<dbReference type="AlphaFoldDB" id="A0A314Y638"/>
<dbReference type="OrthoDB" id="1882251at2759"/>
<gene>
    <name evidence="1" type="ORF">Pyn_11967</name>
</gene>
<evidence type="ECO:0000313" key="2">
    <source>
        <dbReference type="Proteomes" id="UP000250321"/>
    </source>
</evidence>
<keyword evidence="2" id="KW-1185">Reference proteome</keyword>
<proteinExistence type="predicted"/>
<dbReference type="Proteomes" id="UP000250321">
    <property type="component" value="Unassembled WGS sequence"/>
</dbReference>
<dbReference type="PANTHER" id="PTHR33527">
    <property type="entry name" value="OS07G0274300 PROTEIN"/>
    <property type="match status" value="1"/>
</dbReference>